<reference evidence="1" key="1">
    <citation type="submission" date="2022-04" db="EMBL/GenBank/DDBJ databases">
        <title>Jade perch genome.</title>
        <authorList>
            <person name="Chao B."/>
        </authorList>
    </citation>
    <scope>NUCLEOTIDE SEQUENCE</scope>
    <source>
        <strain evidence="1">CB-2022</strain>
    </source>
</reference>
<proteinExistence type="predicted"/>
<sequence>MASDDCRKDDLMEDSRTDSGIESFRSIVKSEEPREPSADFSGPRDKFSAGEERLDSAYGSSSITMDSLSDIVGDCSLSGGQEEQEAPLSELSEQEENLLTTITEDGDTILHLAIIHEAKEIAQHLIELFPKDVLDIQNNLYQSPLHLATYLNLTNVVKDLVEKGASLQLQDQDGNTALHVACQHGQTECATEMTRDISLSKLAPVLETQNWRGLACLHLAALNRQHQIMNILMKKGTDLNIQEGTSGKTALHLAVELHDIKSVKLLLSRGANVDAAMFNGCTPLHLAVGRQDADIANLLCQSGADTMLRNMEDETALDLADGNDDALLMHVSLSNSDEKHFMSKLFDYYIKATVEEVLGPPPHRQGAAPPAGRCSLSVSSILPVLNKEEGAFPAQVNTSAFEEKLKTSKPEGGSSRKKTFPGLLSAKTSRHPPDQRGFMLCSSGAVVWPALVLLLCPSNVAAEESSLLEGWNDVWLFRFLINMLGYSTIIIPGYLLIRYFKRTNYLDTGSGICYPIIKTCVFGSEAKTGLLDDVSVASRNEADSGSSVRQILKLIFCAGGLQASYLTWGVLQERVMTRSYGAATPEDEGERFKDSQFLVFMNRILALTVSGMLCLVFKQPRHGAPMYKYSFASLSNILSSWCQYEALKYISFPTQVLAKASKVIPVMLMGKIVSHKSYEYWEYFTAVLISVGVSMFLLSSTPSKHPSTVTTFSGVLILIGYIVFDSFTSNWQDNLFKYKMSSVQMMFGVNLFSCLFTVGSLLEQGAFFDSLAFMTRHSEFAFHAVLLSVCSACGQLFIFYTINQFGAAVFTIIMTLRQAIAILLSCFLYGHAVTLVGGFGVAVVFLALFLRVYARSRMKSGRRPAQPLGQKLLQF</sequence>
<gene>
    <name evidence="1" type="ORF">L3Q82_001314</name>
</gene>
<evidence type="ECO:0000313" key="2">
    <source>
        <dbReference type="Proteomes" id="UP000831701"/>
    </source>
</evidence>
<accession>A0ACB8W7S0</accession>
<name>A0ACB8W7S0_9TELE</name>
<dbReference type="EMBL" id="CM041543">
    <property type="protein sequence ID" value="KAI3363690.1"/>
    <property type="molecule type" value="Genomic_DNA"/>
</dbReference>
<protein>
    <submittedName>
        <fullName evidence="1">Uncharacterized protein</fullName>
    </submittedName>
</protein>
<dbReference type="Proteomes" id="UP000831701">
    <property type="component" value="Chromosome 13"/>
</dbReference>
<evidence type="ECO:0000313" key="1">
    <source>
        <dbReference type="EMBL" id="KAI3363690.1"/>
    </source>
</evidence>
<organism evidence="1 2">
    <name type="scientific">Scortum barcoo</name>
    <name type="common">barcoo grunter</name>
    <dbReference type="NCBI Taxonomy" id="214431"/>
    <lineage>
        <taxon>Eukaryota</taxon>
        <taxon>Metazoa</taxon>
        <taxon>Chordata</taxon>
        <taxon>Craniata</taxon>
        <taxon>Vertebrata</taxon>
        <taxon>Euteleostomi</taxon>
        <taxon>Actinopterygii</taxon>
        <taxon>Neopterygii</taxon>
        <taxon>Teleostei</taxon>
        <taxon>Neoteleostei</taxon>
        <taxon>Acanthomorphata</taxon>
        <taxon>Eupercaria</taxon>
        <taxon>Centrarchiformes</taxon>
        <taxon>Terapontoidei</taxon>
        <taxon>Terapontidae</taxon>
        <taxon>Scortum</taxon>
    </lineage>
</organism>
<keyword evidence="2" id="KW-1185">Reference proteome</keyword>
<comment type="caution">
    <text evidence="1">The sequence shown here is derived from an EMBL/GenBank/DDBJ whole genome shotgun (WGS) entry which is preliminary data.</text>
</comment>